<feature type="region of interest" description="Disordered" evidence="2">
    <location>
        <begin position="341"/>
        <end position="373"/>
    </location>
</feature>
<keyword evidence="1" id="KW-0175">Coiled coil</keyword>
<feature type="coiled-coil region" evidence="1">
    <location>
        <begin position="425"/>
        <end position="536"/>
    </location>
</feature>
<dbReference type="Gene3D" id="1.10.287.1490">
    <property type="match status" value="2"/>
</dbReference>
<feature type="compositionally biased region" description="Basic residues" evidence="2">
    <location>
        <begin position="145"/>
        <end position="154"/>
    </location>
</feature>
<dbReference type="PANTHER" id="PTHR23159:SF31">
    <property type="entry name" value="CENTROSOME-ASSOCIATED PROTEIN CEP250 ISOFORM X1"/>
    <property type="match status" value="1"/>
</dbReference>
<protein>
    <submittedName>
        <fullName evidence="3">Uncharacterized protein</fullName>
    </submittedName>
</protein>
<feature type="compositionally biased region" description="Polar residues" evidence="2">
    <location>
        <begin position="284"/>
        <end position="299"/>
    </location>
</feature>
<feature type="coiled-coil region" evidence="1">
    <location>
        <begin position="783"/>
        <end position="824"/>
    </location>
</feature>
<name>A0A8H8CKH1_PSICU</name>
<feature type="coiled-coil region" evidence="1">
    <location>
        <begin position="583"/>
        <end position="684"/>
    </location>
</feature>
<feature type="region of interest" description="Disordered" evidence="2">
    <location>
        <begin position="129"/>
        <end position="168"/>
    </location>
</feature>
<gene>
    <name evidence="3" type="ORF">JR316_006994</name>
</gene>
<dbReference type="PANTHER" id="PTHR23159">
    <property type="entry name" value="CENTROSOMAL PROTEIN 2"/>
    <property type="match status" value="1"/>
</dbReference>
<evidence type="ECO:0000313" key="3">
    <source>
        <dbReference type="EMBL" id="KAG5168395.1"/>
    </source>
</evidence>
<accession>A0A8H8CKH1</accession>
<feature type="coiled-coil region" evidence="1">
    <location>
        <begin position="200"/>
        <end position="234"/>
    </location>
</feature>
<reference evidence="3" key="1">
    <citation type="submission" date="2021-02" db="EMBL/GenBank/DDBJ databases">
        <title>Psilocybe cubensis genome.</title>
        <authorList>
            <person name="Mckernan K.J."/>
            <person name="Crawford S."/>
            <person name="Trippe A."/>
            <person name="Kane L.T."/>
            <person name="Mclaughlin S."/>
        </authorList>
    </citation>
    <scope>NUCLEOTIDE SEQUENCE [LARGE SCALE GENOMIC DNA]</scope>
    <source>
        <strain evidence="3">MGC-MH-2018</strain>
    </source>
</reference>
<sequence length="870" mass="97037">MVYSRSKKIGKVSYAERVLGAFTQLQKEHRKHAIHVASIRAQIKKTAQANKDKIGPQWSHWVGKAISKLESEGILESASPSGTVALTSNGKQLISRARRSTFPHEKDDINANEEGMIWKQIISGVSKRTRASSVDEYPGSTSATPRKKSSRKRAKISDPASKTSVSKMTKAELKAELDWLREQAQVHYLLRGVSPLTDLDNEEQVENAQLREELKEREEEIEQMRRELSAARAARYRALNDDRENEPDISFSPLIPDATSEVNHVTSPRAPATALSRVYPKGLTRTQSGSCISNISKQPTPAPSSPDDDLPIYDDNMLGLRQSTESTLNQNAVQWPSVVPSGSGNHLGGDRLMDSASPATPLSRVDKRSNEHQGDISTLTTEIESLRKQLEVKTDSLSNRDAEVKALSERIASLDSVLLNQEGSIASLREANARLSAEVADKQDLWKQAKDTVVKTAEQLKAAQSSLEVLRNENTSVADRFVLLELSNEELHRQKDALRDSVDRLKKQELNLKAANERLQNRLNGVMAELTLEKELGDEKLTEIARLNAKHSTDFHVVRQKNEDLEKLVSIYRTEIEEKGLSIESLGNELKQKNLHIEDLSTKLQIMGRSAEDLSARFSGAQSSIASLSQELEDAKRDALSFETRLEATVSELKTELAGRQETVAKLSEKEKEIELERESTNQLRGYVEKLKRDIATKEHGVQQLVGEVEAAREQITSLEGYLADSARTLEAERGQMSTKLSNLESSVTSARIDVARTSESLADANRQLIVLNADLTRKDTKLDTLGATLNEERQEKSRLSADLDTLTRRNNDLQDKLRQYEACKSLDQTTIIDLRNTLAKIRDSQMKLFGEIEEKIISAQPSPSSYQAT</sequence>
<dbReference type="AlphaFoldDB" id="A0A8H8CKH1"/>
<organism evidence="3">
    <name type="scientific">Psilocybe cubensis</name>
    <name type="common">Psychedelic mushroom</name>
    <name type="synonym">Stropharia cubensis</name>
    <dbReference type="NCBI Taxonomy" id="181762"/>
    <lineage>
        <taxon>Eukaryota</taxon>
        <taxon>Fungi</taxon>
        <taxon>Dikarya</taxon>
        <taxon>Basidiomycota</taxon>
        <taxon>Agaricomycotina</taxon>
        <taxon>Agaricomycetes</taxon>
        <taxon>Agaricomycetidae</taxon>
        <taxon>Agaricales</taxon>
        <taxon>Agaricineae</taxon>
        <taxon>Strophariaceae</taxon>
        <taxon>Psilocybe</taxon>
    </lineage>
</organism>
<feature type="region of interest" description="Disordered" evidence="2">
    <location>
        <begin position="284"/>
        <end position="309"/>
    </location>
</feature>
<comment type="caution">
    <text evidence="3">The sequence shown here is derived from an EMBL/GenBank/DDBJ whole genome shotgun (WGS) entry which is preliminary data.</text>
</comment>
<evidence type="ECO:0000256" key="2">
    <source>
        <dbReference type="SAM" id="MobiDB-lite"/>
    </source>
</evidence>
<evidence type="ECO:0000256" key="1">
    <source>
        <dbReference type="SAM" id="Coils"/>
    </source>
</evidence>
<feature type="compositionally biased region" description="Basic and acidic residues" evidence="2">
    <location>
        <begin position="364"/>
        <end position="373"/>
    </location>
</feature>
<proteinExistence type="predicted"/>
<dbReference type="EMBL" id="JAFIQS010000006">
    <property type="protein sequence ID" value="KAG5168395.1"/>
    <property type="molecule type" value="Genomic_DNA"/>
</dbReference>